<comment type="caution">
    <text evidence="2">The sequence shown here is derived from an EMBL/GenBank/DDBJ whole genome shotgun (WGS) entry which is preliminary data.</text>
</comment>
<feature type="region of interest" description="Disordered" evidence="1">
    <location>
        <begin position="82"/>
        <end position="102"/>
    </location>
</feature>
<name>A0A919G1C5_9MICO</name>
<evidence type="ECO:0000313" key="3">
    <source>
        <dbReference type="Proteomes" id="UP000627369"/>
    </source>
</evidence>
<feature type="compositionally biased region" description="Polar residues" evidence="1">
    <location>
        <begin position="86"/>
        <end position="102"/>
    </location>
</feature>
<organism evidence="2 3">
    <name type="scientific">Promicromonospora soli</name>
    <dbReference type="NCBI Taxonomy" id="2035533"/>
    <lineage>
        <taxon>Bacteria</taxon>
        <taxon>Bacillati</taxon>
        <taxon>Actinomycetota</taxon>
        <taxon>Actinomycetes</taxon>
        <taxon>Micrococcales</taxon>
        <taxon>Promicromonosporaceae</taxon>
        <taxon>Promicromonospora</taxon>
    </lineage>
</organism>
<reference evidence="2" key="1">
    <citation type="journal article" date="2014" name="Int. J. Syst. Evol. Microbiol.">
        <title>Complete genome sequence of Corynebacterium casei LMG S-19264T (=DSM 44701T), isolated from a smear-ripened cheese.</title>
        <authorList>
            <consortium name="US DOE Joint Genome Institute (JGI-PGF)"/>
            <person name="Walter F."/>
            <person name="Albersmeier A."/>
            <person name="Kalinowski J."/>
            <person name="Ruckert C."/>
        </authorList>
    </citation>
    <scope>NUCLEOTIDE SEQUENCE</scope>
    <source>
        <strain evidence="2">CGMCC 4.7398</strain>
    </source>
</reference>
<feature type="region of interest" description="Disordered" evidence="1">
    <location>
        <begin position="1"/>
        <end position="39"/>
    </location>
</feature>
<proteinExistence type="predicted"/>
<dbReference type="Proteomes" id="UP000627369">
    <property type="component" value="Unassembled WGS sequence"/>
</dbReference>
<feature type="compositionally biased region" description="Low complexity" evidence="1">
    <location>
        <begin position="1"/>
        <end position="20"/>
    </location>
</feature>
<dbReference type="AlphaFoldDB" id="A0A919G1C5"/>
<evidence type="ECO:0000313" key="2">
    <source>
        <dbReference type="EMBL" id="GHH75754.1"/>
    </source>
</evidence>
<gene>
    <name evidence="2" type="ORF">GCM10017772_32540</name>
</gene>
<reference evidence="2" key="2">
    <citation type="submission" date="2020-09" db="EMBL/GenBank/DDBJ databases">
        <authorList>
            <person name="Sun Q."/>
            <person name="Zhou Y."/>
        </authorList>
    </citation>
    <scope>NUCLEOTIDE SEQUENCE</scope>
    <source>
        <strain evidence="2">CGMCC 4.7398</strain>
    </source>
</reference>
<dbReference type="EMBL" id="BNAS01000005">
    <property type="protein sequence ID" value="GHH75754.1"/>
    <property type="molecule type" value="Genomic_DNA"/>
</dbReference>
<evidence type="ECO:0000256" key="1">
    <source>
        <dbReference type="SAM" id="MobiDB-lite"/>
    </source>
</evidence>
<keyword evidence="3" id="KW-1185">Reference proteome</keyword>
<protein>
    <submittedName>
        <fullName evidence="2">Uncharacterized protein</fullName>
    </submittedName>
</protein>
<sequence length="102" mass="10585">MSAADSRVRAHAAATSEIRAIRRASSPRRTALAASPNRTVTPVAASRSLYAVPPAWAAAGMAPARKATGVGSRLPGRVRRRALHQAASTKTPLSSTFTPRAA</sequence>
<accession>A0A919G1C5</accession>